<dbReference type="GO" id="GO:0016592">
    <property type="term" value="C:mediator complex"/>
    <property type="evidence" value="ECO:0007669"/>
    <property type="project" value="InterPro"/>
</dbReference>
<evidence type="ECO:0000256" key="8">
    <source>
        <dbReference type="ARBA" id="ARBA00031256"/>
    </source>
</evidence>
<gene>
    <name evidence="10" type="primary">NUT1</name>
    <name evidence="9" type="synonym">MED5</name>
    <name evidence="10" type="ORF">LTR05_000543</name>
</gene>
<reference evidence="10 11" key="1">
    <citation type="submission" date="2023-08" db="EMBL/GenBank/DDBJ databases">
        <title>Black Yeasts Isolated from many extreme environments.</title>
        <authorList>
            <person name="Coleine C."/>
            <person name="Stajich J.E."/>
            <person name="Selbmann L."/>
        </authorList>
    </citation>
    <scope>NUCLEOTIDE SEQUENCE [LARGE SCALE GENOMIC DNA]</scope>
    <source>
        <strain evidence="10 11">CCFEE 5910</strain>
    </source>
</reference>
<dbReference type="AlphaFoldDB" id="A0AAN7TB35"/>
<dbReference type="GO" id="GO:0003712">
    <property type="term" value="F:transcription coregulator activity"/>
    <property type="evidence" value="ECO:0007669"/>
    <property type="project" value="InterPro"/>
</dbReference>
<comment type="similarity">
    <text evidence="2 9">Belongs to the Mediator complex subunit 5 family.</text>
</comment>
<evidence type="ECO:0000256" key="7">
    <source>
        <dbReference type="ARBA" id="ARBA00023242"/>
    </source>
</evidence>
<keyword evidence="7 9" id="KW-0539">Nucleus</keyword>
<comment type="subunit">
    <text evidence="9">Component of the Mediator complex.</text>
</comment>
<keyword evidence="11" id="KW-1185">Reference proteome</keyword>
<evidence type="ECO:0000256" key="5">
    <source>
        <dbReference type="ARBA" id="ARBA00023159"/>
    </source>
</evidence>
<dbReference type="Pfam" id="PF08689">
    <property type="entry name" value="Med5"/>
    <property type="match status" value="1"/>
</dbReference>
<comment type="caution">
    <text evidence="10">The sequence shown here is derived from an EMBL/GenBank/DDBJ whole genome shotgun (WGS) entry which is preliminary data.</text>
</comment>
<dbReference type="PANTHER" id="PTHR35784:SF1">
    <property type="entry name" value="MEDIATOR OF RNA POLYMERASE II TRANSCRIPTION SUBUNIT 5"/>
    <property type="match status" value="1"/>
</dbReference>
<protein>
    <recommendedName>
        <fullName evidence="3 9">Mediator of RNA polymerase II transcription subunit 5</fullName>
    </recommendedName>
    <alternativeName>
        <fullName evidence="8 9">Mediator complex subunit 5</fullName>
    </alternativeName>
</protein>
<keyword evidence="4 9" id="KW-0805">Transcription regulation</keyword>
<evidence type="ECO:0000313" key="11">
    <source>
        <dbReference type="Proteomes" id="UP001309876"/>
    </source>
</evidence>
<evidence type="ECO:0000313" key="10">
    <source>
        <dbReference type="EMBL" id="KAK5090371.1"/>
    </source>
</evidence>
<evidence type="ECO:0000256" key="9">
    <source>
        <dbReference type="RuleBase" id="RU364142"/>
    </source>
</evidence>
<evidence type="ECO:0000256" key="2">
    <source>
        <dbReference type="ARBA" id="ARBA00008782"/>
    </source>
</evidence>
<dbReference type="InterPro" id="IPR014801">
    <property type="entry name" value="Mediator_Med5_fun"/>
</dbReference>
<proteinExistence type="inferred from homology"/>
<accession>A0AAN7TB35</accession>
<organism evidence="10 11">
    <name type="scientific">Lithohypha guttulata</name>
    <dbReference type="NCBI Taxonomy" id="1690604"/>
    <lineage>
        <taxon>Eukaryota</taxon>
        <taxon>Fungi</taxon>
        <taxon>Dikarya</taxon>
        <taxon>Ascomycota</taxon>
        <taxon>Pezizomycotina</taxon>
        <taxon>Eurotiomycetes</taxon>
        <taxon>Chaetothyriomycetidae</taxon>
        <taxon>Chaetothyriales</taxon>
        <taxon>Trichomeriaceae</taxon>
        <taxon>Lithohypha</taxon>
    </lineage>
</organism>
<keyword evidence="5 9" id="KW-0010">Activator</keyword>
<dbReference type="EMBL" id="JAVRRJ010000001">
    <property type="protein sequence ID" value="KAK5090371.1"/>
    <property type="molecule type" value="Genomic_DNA"/>
</dbReference>
<dbReference type="GO" id="GO:0006357">
    <property type="term" value="P:regulation of transcription by RNA polymerase II"/>
    <property type="evidence" value="ECO:0007669"/>
    <property type="project" value="InterPro"/>
</dbReference>
<evidence type="ECO:0000256" key="4">
    <source>
        <dbReference type="ARBA" id="ARBA00023015"/>
    </source>
</evidence>
<evidence type="ECO:0000256" key="3">
    <source>
        <dbReference type="ARBA" id="ARBA00020628"/>
    </source>
</evidence>
<comment type="function">
    <text evidence="9">Component of the Mediator complex, a coactivator involved in the regulated transcription of nearly all RNA polymerase II-dependent genes. Mediator functions as a bridge to convey information from gene-specific regulatory proteins to the basal RNA polymerase II transcription machinery. Mediator is recruited to promoters by direct interactions with regulatory proteins and serves as a scaffold for the assembly of a functional preinitiation complex with RNA polymerase II and the general transcription factors.</text>
</comment>
<sequence length="851" mass="93857">MARSQLASLVRECLHQRKSSNEFNQILGFAIKRWKSTGPDIIAGLVSAVAGFCLDNDVLISGYLQVILISHHAQFSDCLYVFIRHWQVFAANNGAQTSGYVRLLAQMITDLAVTIPSIPLTPAQARKNIIWCSRWLQALFKLATAGAKHNDEHITLLVTALSGFLLTTLNIPAGLTAVKAAQDDLDDPLKRAVREAIHGSMTAFPDISMQLLSEAHKHPALDETIRPDTNNSQASEMAAINFENNVANSQIVPTRVATYVLLYDKELWNDLTALASPEALAIAKHFLHICILHQMISSETVQKLTGEDPNATTAKGLFPRQALVDQVSANATRAPRLVEELCKNDGNAGSFSQAIVQVMHRYCQTRDTQHLKEIANVFVRQPQAINSLTMFVTPAFFLAPFCTLLDEWTWDDIHGESQPVYEEFGSILLLIMTVKFRLGLRNEELGLTSHSGFVAHFLASGQSEKFLSQMSDSEKSNLGAWIHNLYESEGISDEVTSNCSAKEFYLMVPTLLRQSMAALAAGTLPQDRLEGGLDYLLEPFLLPSLLPSFEWLSQAILKDRKSAAIILRRLARSPENAETSKLHRTIMDIASVTFKAVLGQSSEKSQYADILELFDGPASFSVNSGVSGAELTGWTHEHGGSCAYLQKAVRDLIAIPNTGLYQPNIVSVAMSMRGPAGVIQALVTVLVQYAANNNFHQMLDIVATLVACRAPIGITLRNSLQLLHARLASLLKSGDPLFPQATVHLYRRVELYANALRSHAGIDENPLDNLDGMELPEIDLDQVPVTLDESKKQPAQTTQPETLANDALDQILTETAEMNQMDNYEMNDDNNIFVMDQYELGDIGDLDMTMF</sequence>
<name>A0AAN7TB35_9EURO</name>
<dbReference type="Proteomes" id="UP001309876">
    <property type="component" value="Unassembled WGS sequence"/>
</dbReference>
<evidence type="ECO:0000256" key="1">
    <source>
        <dbReference type="ARBA" id="ARBA00004123"/>
    </source>
</evidence>
<dbReference type="PANTHER" id="PTHR35784">
    <property type="entry name" value="MEDIATOR OF RNA POLYMERASE II TRANSCRIPTION SUBUNIT 5"/>
    <property type="match status" value="1"/>
</dbReference>
<keyword evidence="6 9" id="KW-0804">Transcription</keyword>
<comment type="subcellular location">
    <subcellularLocation>
        <location evidence="1 9">Nucleus</location>
    </subcellularLocation>
</comment>
<evidence type="ECO:0000256" key="6">
    <source>
        <dbReference type="ARBA" id="ARBA00023163"/>
    </source>
</evidence>